<dbReference type="Proteomes" id="UP000247005">
    <property type="component" value="Unassembled WGS sequence"/>
</dbReference>
<proteinExistence type="predicted"/>
<evidence type="ECO:0000313" key="3">
    <source>
        <dbReference type="EMBL" id="POP47773.1"/>
    </source>
</evidence>
<feature type="chain" id="PRO_5015174876" evidence="1">
    <location>
        <begin position="23"/>
        <end position="176"/>
    </location>
</feature>
<dbReference type="RefSeq" id="WP_103674246.1">
    <property type="nucleotide sequence ID" value="NZ_PQGD01000001.1"/>
</dbReference>
<dbReference type="InterPro" id="IPR036937">
    <property type="entry name" value="Adhesion_dom_fimbrial_sf"/>
</dbReference>
<protein>
    <submittedName>
        <fullName evidence="4">Fimbrial chaperone protein</fullName>
    </submittedName>
</protein>
<dbReference type="Gene3D" id="2.60.40.1090">
    <property type="entry name" value="Fimbrial-type adhesion domain"/>
    <property type="match status" value="1"/>
</dbReference>
<dbReference type="InterPro" id="IPR050263">
    <property type="entry name" value="Bact_Fimbrial_Adh_Pro"/>
</dbReference>
<sequence length="176" mass="18199">MKHSIIAVSVFSSVLMSTGAYAANEDAGILEITGKVVGTTCAFIGGSTAEINLNEIGADKLDSLTVGKSYDALEASTPVPLKVKCNNDSAPTISFSTTQFDGNDITLNNGSAKGVGFAVYYGDTKTQVDPQAGVKLTPTGNGEYTLNFIARYARAEGASVIPGDVKSTLTMTVVTD</sequence>
<organism evidence="4 6">
    <name type="scientific">Superficieibacter electus</name>
    <dbReference type="NCBI Taxonomy" id="2022662"/>
    <lineage>
        <taxon>Bacteria</taxon>
        <taxon>Pseudomonadati</taxon>
        <taxon>Pseudomonadota</taxon>
        <taxon>Gammaproteobacteria</taxon>
        <taxon>Enterobacterales</taxon>
        <taxon>Enterobacteriaceae</taxon>
        <taxon>Superficieibacter</taxon>
    </lineage>
</organism>
<evidence type="ECO:0000313" key="6">
    <source>
        <dbReference type="Proteomes" id="UP000247005"/>
    </source>
</evidence>
<evidence type="ECO:0000313" key="4">
    <source>
        <dbReference type="EMBL" id="POP50786.1"/>
    </source>
</evidence>
<keyword evidence="1" id="KW-0732">Signal</keyword>
<comment type="caution">
    <text evidence="4">The sequence shown here is derived from an EMBL/GenBank/DDBJ whole genome shotgun (WGS) entry which is preliminary data.</text>
</comment>
<dbReference type="OrthoDB" id="6573153at2"/>
<dbReference type="EMBL" id="PQGD01000001">
    <property type="protein sequence ID" value="POP50786.1"/>
    <property type="molecule type" value="Genomic_DNA"/>
</dbReference>
<dbReference type="GO" id="GO:0009289">
    <property type="term" value="C:pilus"/>
    <property type="evidence" value="ECO:0007669"/>
    <property type="project" value="InterPro"/>
</dbReference>
<dbReference type="PANTHER" id="PTHR33420:SF32">
    <property type="entry name" value="FIMBRIAL-LIKE PROTEIN"/>
    <property type="match status" value="1"/>
</dbReference>
<dbReference type="AlphaFoldDB" id="A0A2P5GW43"/>
<dbReference type="PANTHER" id="PTHR33420">
    <property type="entry name" value="FIMBRIAL SUBUNIT ELFA-RELATED"/>
    <property type="match status" value="1"/>
</dbReference>
<dbReference type="InterPro" id="IPR000259">
    <property type="entry name" value="Adhesion_dom_fimbrial"/>
</dbReference>
<feature type="domain" description="Fimbrial-type adhesion" evidence="2">
    <location>
        <begin position="31"/>
        <end position="173"/>
    </location>
</feature>
<evidence type="ECO:0000256" key="1">
    <source>
        <dbReference type="SAM" id="SignalP"/>
    </source>
</evidence>
<keyword evidence="5" id="KW-1185">Reference proteome</keyword>
<reference evidence="5 6" key="1">
    <citation type="submission" date="2018-01" db="EMBL/GenBank/DDBJ databases">
        <title>Superficieibacter electus gen. nov., sp. nov., an extended-spectrum beta-lactamase possessing member of the Enterobacteriaceae family, isolated from intensive care unit surfaces.</title>
        <authorList>
            <person name="Potter R.F."/>
            <person name="D'Souza A.W."/>
        </authorList>
    </citation>
    <scope>NUCLEOTIDE SEQUENCE [LARGE SCALE GENOMIC DNA]</scope>
    <source>
        <strain evidence="4 6">BP-1</strain>
        <strain evidence="3 5">BP-2</strain>
    </source>
</reference>
<dbReference type="Pfam" id="PF00419">
    <property type="entry name" value="Fimbrial"/>
    <property type="match status" value="1"/>
</dbReference>
<feature type="signal peptide" evidence="1">
    <location>
        <begin position="1"/>
        <end position="22"/>
    </location>
</feature>
<dbReference type="GO" id="GO:0043709">
    <property type="term" value="P:cell adhesion involved in single-species biofilm formation"/>
    <property type="evidence" value="ECO:0007669"/>
    <property type="project" value="TreeGrafter"/>
</dbReference>
<dbReference type="EMBL" id="PQGE01000001">
    <property type="protein sequence ID" value="POP47773.1"/>
    <property type="molecule type" value="Genomic_DNA"/>
</dbReference>
<dbReference type="SUPFAM" id="SSF49401">
    <property type="entry name" value="Bacterial adhesins"/>
    <property type="match status" value="1"/>
</dbReference>
<accession>A0A2P5GW43</accession>
<dbReference type="InterPro" id="IPR008966">
    <property type="entry name" value="Adhesion_dom_sf"/>
</dbReference>
<dbReference type="NCBIfam" id="NF011766">
    <property type="entry name" value="PRK15220.1"/>
    <property type="match status" value="1"/>
</dbReference>
<evidence type="ECO:0000313" key="5">
    <source>
        <dbReference type="Proteomes" id="UP000237073"/>
    </source>
</evidence>
<dbReference type="Proteomes" id="UP000237073">
    <property type="component" value="Unassembled WGS sequence"/>
</dbReference>
<evidence type="ECO:0000259" key="2">
    <source>
        <dbReference type="Pfam" id="PF00419"/>
    </source>
</evidence>
<gene>
    <name evidence="4" type="ORF">CHU32_01120</name>
    <name evidence="3" type="ORF">CHU33_01115</name>
</gene>
<name>A0A2P5GW43_9ENTR</name>